<evidence type="ECO:0000313" key="2">
    <source>
        <dbReference type="EMBL" id="MCK9801118.1"/>
    </source>
</evidence>
<dbReference type="SUPFAM" id="SSF51182">
    <property type="entry name" value="RmlC-like cupins"/>
    <property type="match status" value="1"/>
</dbReference>
<proteinExistence type="predicted"/>
<reference evidence="2 3" key="2">
    <citation type="journal article" date="2023" name="Plant Pathol.">
        <title>Dismantling and reorganizing Pseudomonas marginalis sensu#lato.</title>
        <authorList>
            <person name="Sawada H."/>
            <person name="Fujikawa T."/>
            <person name="Satou M."/>
        </authorList>
    </citation>
    <scope>NUCLEOTIDE SEQUENCE [LARGE SCALE GENOMIC DNA]</scope>
    <source>
        <strain evidence="2 3">MAFF 302030</strain>
    </source>
</reference>
<dbReference type="PANTHER" id="PTHR40943:SF1">
    <property type="entry name" value="CYTOPLASMIC PROTEIN"/>
    <property type="match status" value="1"/>
</dbReference>
<dbReference type="InterPro" id="IPR014710">
    <property type="entry name" value="RmlC-like_jellyroll"/>
</dbReference>
<name>A0A9X1YZJ6_9PSED</name>
<dbReference type="RefSeq" id="WP_268266677.1">
    <property type="nucleotide sequence ID" value="NZ_JALQCW010000078.1"/>
</dbReference>
<feature type="domain" description="(S)-ureidoglycine aminohydrolase cupin" evidence="1">
    <location>
        <begin position="166"/>
        <end position="232"/>
    </location>
</feature>
<comment type="caution">
    <text evidence="2">The sequence shown here is derived from an EMBL/GenBank/DDBJ whole genome shotgun (WGS) entry which is preliminary data.</text>
</comment>
<accession>A0A9X1YZJ6</accession>
<gene>
    <name evidence="2" type="ORF">M1B34_26450</name>
</gene>
<dbReference type="InterPro" id="IPR008579">
    <property type="entry name" value="UGlyAH_Cupin_dom"/>
</dbReference>
<evidence type="ECO:0000313" key="3">
    <source>
        <dbReference type="Proteomes" id="UP001155059"/>
    </source>
</evidence>
<organism evidence="2 3">
    <name type="scientific">Pseudomonas morbosilactucae</name>
    <dbReference type="NCBI Taxonomy" id="2938197"/>
    <lineage>
        <taxon>Bacteria</taxon>
        <taxon>Pseudomonadati</taxon>
        <taxon>Pseudomonadota</taxon>
        <taxon>Gammaproteobacteria</taxon>
        <taxon>Pseudomonadales</taxon>
        <taxon>Pseudomonadaceae</taxon>
        <taxon>Pseudomonas</taxon>
    </lineage>
</organism>
<dbReference type="AlphaFoldDB" id="A0A9X1YZJ6"/>
<protein>
    <submittedName>
        <fullName evidence="2">Cupin domain-containing protein</fullName>
    </submittedName>
</protein>
<dbReference type="PANTHER" id="PTHR40943">
    <property type="entry name" value="CYTOPLASMIC PROTEIN-RELATED"/>
    <property type="match status" value="1"/>
</dbReference>
<dbReference type="Gene3D" id="2.60.120.10">
    <property type="entry name" value="Jelly Rolls"/>
    <property type="match status" value="2"/>
</dbReference>
<dbReference type="Proteomes" id="UP001155059">
    <property type="component" value="Unassembled WGS sequence"/>
</dbReference>
<reference evidence="2 3" key="1">
    <citation type="journal article" date="2022" name="Int. J. Syst. Evol. Microbiol.">
        <title>Pseudomonas aegrilactucae sp. nov. and Pseudomonas morbosilactucae sp. nov., pathogens causing bacterial rot of lettuce in Japan.</title>
        <authorList>
            <person name="Sawada H."/>
            <person name="Fujikawa T."/>
            <person name="Satou M."/>
        </authorList>
    </citation>
    <scope>NUCLEOTIDE SEQUENCE [LARGE SCALE GENOMIC DNA]</scope>
    <source>
        <strain evidence="2 3">MAFF 302030</strain>
    </source>
</reference>
<sequence>MPAMLHYSHPASARRLPSDNLTWVDDPLANGRALNWHDSAQGYAVGMYQSPGTQRVIENFPWVELGIVESGTLILQGEGFRIGLHPGDCFVIPRGITLDWHQPGELRYLCMVFPGLSRTAPMPRLPLKIDPCLALQPCDPPAVEVLLSPTPQAWSQTLFSVANLRIGLWECEAYERKTVEPGYCELMHVLKGAITLSPEGAAPCTIKAGETVVVPVGASNAWTSTETVRKIFCILS</sequence>
<dbReference type="Pfam" id="PF05899">
    <property type="entry name" value="Cupin_3"/>
    <property type="match status" value="1"/>
</dbReference>
<dbReference type="EMBL" id="JALQCW010000078">
    <property type="protein sequence ID" value="MCK9801118.1"/>
    <property type="molecule type" value="Genomic_DNA"/>
</dbReference>
<evidence type="ECO:0000259" key="1">
    <source>
        <dbReference type="Pfam" id="PF05899"/>
    </source>
</evidence>
<dbReference type="InterPro" id="IPR011051">
    <property type="entry name" value="RmlC_Cupin_sf"/>
</dbReference>